<feature type="domain" description="Na+/H+ antiporter MnhB subunit-related protein" evidence="11">
    <location>
        <begin position="795"/>
        <end position="910"/>
    </location>
</feature>
<dbReference type="PRINTS" id="PR01434">
    <property type="entry name" value="NADHDHGNASE5"/>
</dbReference>
<dbReference type="InterPro" id="IPR046806">
    <property type="entry name" value="MrpA_C/MbhE"/>
</dbReference>
<dbReference type="Pfam" id="PF04039">
    <property type="entry name" value="MnhB"/>
    <property type="match status" value="1"/>
</dbReference>
<dbReference type="InterPro" id="IPR025383">
    <property type="entry name" value="MrpA_C/MbhD"/>
</dbReference>
<feature type="region of interest" description="Disordered" evidence="8">
    <location>
        <begin position="924"/>
        <end position="972"/>
    </location>
</feature>
<evidence type="ECO:0000256" key="1">
    <source>
        <dbReference type="ARBA" id="ARBA00004651"/>
    </source>
</evidence>
<feature type="transmembrane region" description="Helical" evidence="9">
    <location>
        <begin position="500"/>
        <end position="525"/>
    </location>
</feature>
<reference evidence="14 15" key="1">
    <citation type="submission" date="2023-03" db="EMBL/GenBank/DDBJ databases">
        <title>Complete genome sequences of several Auritidibacter ignavus strains isolated from ear infections.</title>
        <authorList>
            <person name="Baehr T."/>
            <person name="Baumhoegger A.M."/>
        </authorList>
    </citation>
    <scope>NUCLEOTIDE SEQUENCE [LARGE SCALE GENOMIC DNA]</scope>
    <source>
        <strain evidence="14 15">BABAE-6</strain>
    </source>
</reference>
<feature type="transmembrane region" description="Helical" evidence="9">
    <location>
        <begin position="749"/>
        <end position="767"/>
    </location>
</feature>
<feature type="transmembrane region" description="Helical" evidence="9">
    <location>
        <begin position="194"/>
        <end position="214"/>
    </location>
</feature>
<feature type="transmembrane region" description="Helical" evidence="9">
    <location>
        <begin position="605"/>
        <end position="623"/>
    </location>
</feature>
<dbReference type="Pfam" id="PF13244">
    <property type="entry name" value="MbhD"/>
    <property type="match status" value="1"/>
</dbReference>
<dbReference type="Pfam" id="PF00361">
    <property type="entry name" value="Proton_antipo_M"/>
    <property type="match status" value="1"/>
</dbReference>
<feature type="transmembrane region" description="Helical" evidence="9">
    <location>
        <begin position="317"/>
        <end position="341"/>
    </location>
</feature>
<feature type="transmembrane region" description="Helical" evidence="9">
    <location>
        <begin position="404"/>
        <end position="426"/>
    </location>
</feature>
<feature type="transmembrane region" description="Helical" evidence="9">
    <location>
        <begin position="26"/>
        <end position="48"/>
    </location>
</feature>
<dbReference type="PANTHER" id="PTHR43373">
    <property type="entry name" value="NA(+)/H(+) ANTIPORTER SUBUNIT"/>
    <property type="match status" value="1"/>
</dbReference>
<dbReference type="Pfam" id="PF20501">
    <property type="entry name" value="MbhE"/>
    <property type="match status" value="1"/>
</dbReference>
<dbReference type="RefSeq" id="WP_279675073.1">
    <property type="nucleotide sequence ID" value="NZ_CP122566.1"/>
</dbReference>
<dbReference type="Proteomes" id="UP001224674">
    <property type="component" value="Chromosome"/>
</dbReference>
<feature type="transmembrane region" description="Helical" evidence="9">
    <location>
        <begin position="262"/>
        <end position="281"/>
    </location>
</feature>
<evidence type="ECO:0000259" key="10">
    <source>
        <dbReference type="Pfam" id="PF00361"/>
    </source>
</evidence>
<feature type="transmembrane region" description="Helical" evidence="9">
    <location>
        <begin position="630"/>
        <end position="649"/>
    </location>
</feature>
<feature type="transmembrane region" description="Helical" evidence="9">
    <location>
        <begin position="293"/>
        <end position="311"/>
    </location>
</feature>
<feature type="transmembrane region" description="Helical" evidence="9">
    <location>
        <begin position="159"/>
        <end position="182"/>
    </location>
</feature>
<dbReference type="InterPro" id="IPR001750">
    <property type="entry name" value="ND/Mrp_TM"/>
</dbReference>
<feature type="compositionally biased region" description="Basic and acidic residues" evidence="8">
    <location>
        <begin position="949"/>
        <end position="972"/>
    </location>
</feature>
<evidence type="ECO:0000313" key="15">
    <source>
        <dbReference type="Proteomes" id="UP001224674"/>
    </source>
</evidence>
<dbReference type="EMBL" id="CP122566">
    <property type="protein sequence ID" value="WGH93632.1"/>
    <property type="molecule type" value="Genomic_DNA"/>
</dbReference>
<dbReference type="InterPro" id="IPR007182">
    <property type="entry name" value="MnhB"/>
</dbReference>
<keyword evidence="5 9" id="KW-1133">Transmembrane helix</keyword>
<feature type="transmembrane region" description="Helical" evidence="9">
    <location>
        <begin position="129"/>
        <end position="147"/>
    </location>
</feature>
<feature type="transmembrane region" description="Helical" evidence="9">
    <location>
        <begin position="235"/>
        <end position="256"/>
    </location>
</feature>
<dbReference type="AlphaFoldDB" id="A0AAJ6AKG5"/>
<dbReference type="NCBIfam" id="NF009290">
    <property type="entry name" value="PRK12650.1"/>
    <property type="match status" value="1"/>
</dbReference>
<evidence type="ECO:0000259" key="13">
    <source>
        <dbReference type="Pfam" id="PF20501"/>
    </source>
</evidence>
<feature type="transmembrane region" description="Helical" evidence="9">
    <location>
        <begin position="824"/>
        <end position="842"/>
    </location>
</feature>
<evidence type="ECO:0000256" key="7">
    <source>
        <dbReference type="RuleBase" id="RU000320"/>
    </source>
</evidence>
<feature type="transmembrane region" description="Helical" evidence="9">
    <location>
        <begin position="688"/>
        <end position="709"/>
    </location>
</feature>
<evidence type="ECO:0000256" key="3">
    <source>
        <dbReference type="ARBA" id="ARBA00022475"/>
    </source>
</evidence>
<feature type="transmembrane region" description="Helical" evidence="9">
    <location>
        <begin position="77"/>
        <end position="94"/>
    </location>
</feature>
<proteinExistence type="predicted"/>
<evidence type="ECO:0000256" key="9">
    <source>
        <dbReference type="SAM" id="Phobius"/>
    </source>
</evidence>
<keyword evidence="3" id="KW-1003">Cell membrane</keyword>
<name>A0AAJ6AKG5_9MICC</name>
<feature type="transmembrane region" description="Helical" evidence="9">
    <location>
        <begin position="459"/>
        <end position="480"/>
    </location>
</feature>
<evidence type="ECO:0000256" key="6">
    <source>
        <dbReference type="ARBA" id="ARBA00023136"/>
    </source>
</evidence>
<dbReference type="GO" id="GO:0005886">
    <property type="term" value="C:plasma membrane"/>
    <property type="evidence" value="ECO:0007669"/>
    <property type="project" value="UniProtKB-SubCell"/>
</dbReference>
<feature type="domain" description="MrpA C-terminal/MbhE" evidence="13">
    <location>
        <begin position="691"/>
        <end position="771"/>
    </location>
</feature>
<evidence type="ECO:0000259" key="12">
    <source>
        <dbReference type="Pfam" id="PF13244"/>
    </source>
</evidence>
<dbReference type="InterPro" id="IPR050616">
    <property type="entry name" value="CPA3_Na-H_Antiporter_A"/>
</dbReference>
<keyword evidence="15" id="KW-1185">Reference proteome</keyword>
<feature type="domain" description="MrpA C-terminal/MbhD" evidence="12">
    <location>
        <begin position="614"/>
        <end position="678"/>
    </location>
</feature>
<evidence type="ECO:0000256" key="5">
    <source>
        <dbReference type="ARBA" id="ARBA00022989"/>
    </source>
</evidence>
<feature type="transmembrane region" description="Helical" evidence="9">
    <location>
        <begin position="655"/>
        <end position="676"/>
    </location>
</feature>
<feature type="domain" description="NADH:quinone oxidoreductase/Mrp antiporter transmembrane" evidence="10">
    <location>
        <begin position="124"/>
        <end position="398"/>
    </location>
</feature>
<sequence length="972" mass="102772">MLLASVILVLLGVISAGPLSQWLGRNAGWVLCLPLLAAAVLLMSAYIISPGGEVIEYYPWIPGLLEIGFHLRLNGLSLLFSLLVLLIGAGVLFYSPRYLGSTKLVSFYLTMSAFALAMLVLVLSNDLLVFYIAWEGTTFCSFFLIARSGPHAHQPAIRTLLVTVAGGLCLLAAVCVMTVAAGTTVITEVLASEIWTRPGITTSVVVLLAMAALTKSAQFPFQAWLPDSMVAISPVSAYLHAAAMVKAGVYLLLLFSPALAGHGLWTLLLVLLGTITCLFGAFGALRRYDLKELLAYSTMSQLGYLVMLIGVGTPLAITAAVLHTMAHALFKSALFLSVGIIDHQAGTRDMRMLASRDVNMPATLTVLTVAAASMAGLPPLFGFVSKETLFDALIETNLPGELHVALTVAIVVAAICTFAYSGRLVWGAFGNYRSPRGWLNTPRGSSADIRTVKDGKITFWIFPMIVSLAGVVLGLAPGLTDQLATAAVSEAVGSYTEVHSALWHGFTPALGLSVLVIIGGVIAVWKMPEIEAFLVPRGIPVSGLGVVEALREGLIDFGARVGAWTSGQNPGRHLIVPAVAVIALAVIGLFTLPGHLPEQVDGLDLPLDWALVLLTGVGVFATIRTQTRISALVVVGVVGFTTTLWFFNLGSVDVALTQLLIEILTVVVMVLLLKRLPQRFSTTSLRQALPAAIAALGAGGAAFLGVFALTGRRELSDVGSYYATEAAEITDGDNIVNTILVEFRALDTLGELTVLGVAGIGVAALLASRKPDPVLQSAASSTSPLSHPHVNLAYLRSFTKIAVPVMMVLSLVTLVRGHNEPGGGFIAALLAGAGFSLLYLVASSDQRAPVRWPYITLIGTGVVVGVLTGIWGMLEGSFLTPLHADVFGLHLNTALIFDLGVYLAVLGLILMAFNLLGMDQPRDDGALGQQLPPPPDPHPTTGVLPSQRIRTESRSRQPDTDANPSHDRQVKR</sequence>
<evidence type="ECO:0000256" key="2">
    <source>
        <dbReference type="ARBA" id="ARBA00022448"/>
    </source>
</evidence>
<accession>A0AAJ6AKG5</accession>
<feature type="transmembrane region" description="Helical" evidence="9">
    <location>
        <begin position="894"/>
        <end position="916"/>
    </location>
</feature>
<keyword evidence="2" id="KW-0813">Transport</keyword>
<evidence type="ECO:0000313" key="14">
    <source>
        <dbReference type="EMBL" id="WGH93632.1"/>
    </source>
</evidence>
<dbReference type="PANTHER" id="PTHR43373:SF1">
    <property type="entry name" value="NA(+)_H(+) ANTIPORTER SUBUNIT A"/>
    <property type="match status" value="1"/>
</dbReference>
<organism evidence="14 15">
    <name type="scientific">Auritidibacter ignavus</name>
    <dbReference type="NCBI Taxonomy" id="678932"/>
    <lineage>
        <taxon>Bacteria</taxon>
        <taxon>Bacillati</taxon>
        <taxon>Actinomycetota</taxon>
        <taxon>Actinomycetes</taxon>
        <taxon>Micrococcales</taxon>
        <taxon>Micrococcaceae</taxon>
        <taxon>Auritidibacter</taxon>
    </lineage>
</organism>
<evidence type="ECO:0000256" key="8">
    <source>
        <dbReference type="SAM" id="MobiDB-lite"/>
    </source>
</evidence>
<comment type="subcellular location">
    <subcellularLocation>
        <location evidence="1">Cell membrane</location>
        <topology evidence="1">Multi-pass membrane protein</topology>
    </subcellularLocation>
    <subcellularLocation>
        <location evidence="7">Membrane</location>
        <topology evidence="7">Multi-pass membrane protein</topology>
    </subcellularLocation>
</comment>
<feature type="transmembrane region" description="Helical" evidence="9">
    <location>
        <begin position="362"/>
        <end position="384"/>
    </location>
</feature>
<feature type="transmembrane region" description="Helical" evidence="9">
    <location>
        <begin position="106"/>
        <end position="123"/>
    </location>
</feature>
<protein>
    <submittedName>
        <fullName evidence="14">DUF4040 family protein</fullName>
    </submittedName>
</protein>
<feature type="transmembrane region" description="Helical" evidence="9">
    <location>
        <begin position="854"/>
        <end position="874"/>
    </location>
</feature>
<feature type="transmembrane region" description="Helical" evidence="9">
    <location>
        <begin position="801"/>
        <end position="818"/>
    </location>
</feature>
<keyword evidence="4 7" id="KW-0812">Transmembrane</keyword>
<feature type="transmembrane region" description="Helical" evidence="9">
    <location>
        <begin position="574"/>
        <end position="593"/>
    </location>
</feature>
<evidence type="ECO:0000256" key="4">
    <source>
        <dbReference type="ARBA" id="ARBA00022692"/>
    </source>
</evidence>
<evidence type="ECO:0000259" key="11">
    <source>
        <dbReference type="Pfam" id="PF04039"/>
    </source>
</evidence>
<gene>
    <name evidence="14" type="ORF">QDX21_02200</name>
</gene>
<keyword evidence="6 9" id="KW-0472">Membrane</keyword>